<feature type="transmembrane region" description="Helical" evidence="14">
    <location>
        <begin position="630"/>
        <end position="649"/>
    </location>
</feature>
<evidence type="ECO:0000259" key="19">
    <source>
        <dbReference type="Pfam" id="PF20501"/>
    </source>
</evidence>
<evidence type="ECO:0000259" key="16">
    <source>
        <dbReference type="Pfam" id="PF00662"/>
    </source>
</evidence>
<comment type="similarity">
    <text evidence="2">Belongs to the CPA3 antiporters (TC 2.A.63) subunit A family.</text>
</comment>
<dbReference type="NCBIfam" id="NF009223">
    <property type="entry name" value="PRK12573.1"/>
    <property type="match status" value="1"/>
</dbReference>
<feature type="transmembrane region" description="Helical" evidence="14">
    <location>
        <begin position="243"/>
        <end position="261"/>
    </location>
</feature>
<evidence type="ECO:0000256" key="10">
    <source>
        <dbReference type="ARBA" id="ARBA00023065"/>
    </source>
</evidence>
<feature type="domain" description="Na+/H+ antiporter MnhB subunit-related protein" evidence="17">
    <location>
        <begin position="822"/>
        <end position="946"/>
    </location>
</feature>
<dbReference type="EMBL" id="JAPCKK010000016">
    <property type="protein sequence ID" value="MDP4097222.1"/>
    <property type="molecule type" value="Genomic_DNA"/>
</dbReference>
<feature type="transmembrane region" description="Helical" evidence="14">
    <location>
        <begin position="428"/>
        <end position="452"/>
    </location>
</feature>
<evidence type="ECO:0000256" key="5">
    <source>
        <dbReference type="ARBA" id="ARBA00022475"/>
    </source>
</evidence>
<feature type="transmembrane region" description="Helical" evidence="14">
    <location>
        <begin position="473"/>
        <end position="492"/>
    </location>
</feature>
<feature type="transmembrane region" description="Helical" evidence="14">
    <location>
        <begin position="374"/>
        <end position="396"/>
    </location>
</feature>
<protein>
    <submittedName>
        <fullName evidence="20">Na+/H+ antiporter subunit A</fullName>
    </submittedName>
</protein>
<keyword evidence="10" id="KW-0406">Ion transport</keyword>
<feature type="transmembrane region" description="Helical" evidence="14">
    <location>
        <begin position="777"/>
        <end position="795"/>
    </location>
</feature>
<feature type="transmembrane region" description="Helical" evidence="14">
    <location>
        <begin position="712"/>
        <end position="734"/>
    </location>
</feature>
<feature type="domain" description="NADH-Ubiquinone oxidoreductase (complex I) chain 5 N-terminal" evidence="16">
    <location>
        <begin position="65"/>
        <end position="113"/>
    </location>
</feature>
<dbReference type="PRINTS" id="PR01435">
    <property type="entry name" value="NPOXDRDTASE5"/>
</dbReference>
<dbReference type="InterPro" id="IPR046806">
    <property type="entry name" value="MrpA_C/MbhE"/>
</dbReference>
<feature type="transmembrane region" description="Helical" evidence="14">
    <location>
        <begin position="300"/>
        <end position="326"/>
    </location>
</feature>
<keyword evidence="6 13" id="KW-0812">Transmembrane</keyword>
<keyword evidence="5" id="KW-1003">Cell membrane</keyword>
<reference evidence="20 21" key="1">
    <citation type="submission" date="2022-10" db="EMBL/GenBank/DDBJ databases">
        <title>Paenibacillus description and whole genome data of maize root bacterial community.</title>
        <authorList>
            <person name="Marton D."/>
            <person name="Farkas M."/>
            <person name="Cserhati M."/>
        </authorList>
    </citation>
    <scope>NUCLEOTIDE SEQUENCE [LARGE SCALE GENOMIC DNA]</scope>
    <source>
        <strain evidence="20 21">P96</strain>
    </source>
</reference>
<dbReference type="RefSeq" id="WP_305754837.1">
    <property type="nucleotide sequence ID" value="NZ_JAPCKK010000016.1"/>
</dbReference>
<keyword evidence="12" id="KW-0739">Sodium transport</keyword>
<feature type="transmembrane region" description="Helical" evidence="14">
    <location>
        <begin position="29"/>
        <end position="47"/>
    </location>
</feature>
<evidence type="ECO:0000256" key="6">
    <source>
        <dbReference type="ARBA" id="ARBA00022692"/>
    </source>
</evidence>
<dbReference type="InterPro" id="IPR001750">
    <property type="entry name" value="ND/Mrp_TM"/>
</dbReference>
<evidence type="ECO:0000256" key="4">
    <source>
        <dbReference type="ARBA" id="ARBA00022449"/>
    </source>
</evidence>
<dbReference type="Pfam" id="PF04039">
    <property type="entry name" value="MnhB"/>
    <property type="match status" value="1"/>
</dbReference>
<feature type="transmembrane region" description="Helical" evidence="14">
    <location>
        <begin position="112"/>
        <end position="128"/>
    </location>
</feature>
<name>A0ABT9FR63_9BACL</name>
<proteinExistence type="inferred from homology"/>
<keyword evidence="4" id="KW-0050">Antiport</keyword>
<feature type="transmembrane region" description="Helical" evidence="14">
    <location>
        <begin position="341"/>
        <end position="362"/>
    </location>
</feature>
<feature type="domain" description="MrpA C-terminal/MbhD" evidence="18">
    <location>
        <begin position="637"/>
        <end position="702"/>
    </location>
</feature>
<feature type="transmembrane region" description="Helical" evidence="14">
    <location>
        <begin position="200"/>
        <end position="222"/>
    </location>
</feature>
<feature type="transmembrane region" description="Helical" evidence="14">
    <location>
        <begin position="927"/>
        <end position="953"/>
    </location>
</feature>
<dbReference type="PANTHER" id="PTHR43373">
    <property type="entry name" value="NA(+)/H(+) ANTIPORTER SUBUNIT"/>
    <property type="match status" value="1"/>
</dbReference>
<keyword evidence="3" id="KW-0813">Transport</keyword>
<feature type="transmembrane region" description="Helical" evidence="14">
    <location>
        <begin position="656"/>
        <end position="673"/>
    </location>
</feature>
<evidence type="ECO:0000313" key="20">
    <source>
        <dbReference type="EMBL" id="MDP4097222.1"/>
    </source>
</evidence>
<evidence type="ECO:0000256" key="7">
    <source>
        <dbReference type="ARBA" id="ARBA00022781"/>
    </source>
</evidence>
<dbReference type="NCBIfam" id="TIGR00940">
    <property type="entry name" value="2a6301s01"/>
    <property type="match status" value="1"/>
</dbReference>
<evidence type="ECO:0000256" key="9">
    <source>
        <dbReference type="ARBA" id="ARBA00023053"/>
    </source>
</evidence>
<evidence type="ECO:0000256" key="12">
    <source>
        <dbReference type="ARBA" id="ARBA00023201"/>
    </source>
</evidence>
<dbReference type="Pfam" id="PF13244">
    <property type="entry name" value="MbhD"/>
    <property type="match status" value="1"/>
</dbReference>
<dbReference type="InterPro" id="IPR005663">
    <property type="entry name" value="MrpA/MnhA1/PhaAB"/>
</dbReference>
<comment type="subcellular location">
    <subcellularLocation>
        <location evidence="1">Cell membrane</location>
        <topology evidence="1">Multi-pass membrane protein</topology>
    </subcellularLocation>
    <subcellularLocation>
        <location evidence="13">Membrane</location>
        <topology evidence="13">Multi-pass membrane protein</topology>
    </subcellularLocation>
</comment>
<evidence type="ECO:0000256" key="14">
    <source>
        <dbReference type="SAM" id="Phobius"/>
    </source>
</evidence>
<evidence type="ECO:0000256" key="1">
    <source>
        <dbReference type="ARBA" id="ARBA00004651"/>
    </source>
</evidence>
<gene>
    <name evidence="20" type="ORF">OIN60_10615</name>
</gene>
<organism evidence="20 21">
    <name type="scientific">Paenibacillus zeirhizosphaerae</name>
    <dbReference type="NCBI Taxonomy" id="2987519"/>
    <lineage>
        <taxon>Bacteria</taxon>
        <taxon>Bacillati</taxon>
        <taxon>Bacillota</taxon>
        <taxon>Bacilli</taxon>
        <taxon>Bacillales</taxon>
        <taxon>Paenibacillaceae</taxon>
        <taxon>Paenibacillus</taxon>
    </lineage>
</organism>
<dbReference type="InterPro" id="IPR025383">
    <property type="entry name" value="MrpA_C/MbhD"/>
</dbReference>
<feature type="transmembrane region" description="Helical" evidence="14">
    <location>
        <begin position="679"/>
        <end position="700"/>
    </location>
</feature>
<evidence type="ECO:0000256" key="13">
    <source>
        <dbReference type="RuleBase" id="RU000320"/>
    </source>
</evidence>
<keyword evidence="21" id="KW-1185">Reference proteome</keyword>
<evidence type="ECO:0000259" key="18">
    <source>
        <dbReference type="Pfam" id="PF13244"/>
    </source>
</evidence>
<keyword evidence="7" id="KW-0375">Hydrogen ion transport</keyword>
<dbReference type="Pfam" id="PF00662">
    <property type="entry name" value="Proton_antipo_N"/>
    <property type="match status" value="1"/>
</dbReference>
<feature type="transmembrane region" description="Helical" evidence="14">
    <location>
        <begin position="830"/>
        <end position="848"/>
    </location>
</feature>
<evidence type="ECO:0000259" key="17">
    <source>
        <dbReference type="Pfam" id="PF04039"/>
    </source>
</evidence>
<feature type="transmembrane region" description="Helical" evidence="14">
    <location>
        <begin position="134"/>
        <end position="154"/>
    </location>
</feature>
<evidence type="ECO:0000256" key="3">
    <source>
        <dbReference type="ARBA" id="ARBA00022448"/>
    </source>
</evidence>
<feature type="transmembrane region" description="Helical" evidence="14">
    <location>
        <begin position="82"/>
        <end position="100"/>
    </location>
</feature>
<evidence type="ECO:0000256" key="8">
    <source>
        <dbReference type="ARBA" id="ARBA00022989"/>
    </source>
</evidence>
<feature type="transmembrane region" description="Helical" evidence="14">
    <location>
        <begin position="267"/>
        <end position="288"/>
    </location>
</feature>
<feature type="domain" description="NADH:quinone oxidoreductase/Mrp antiporter transmembrane" evidence="15">
    <location>
        <begin position="129"/>
        <end position="425"/>
    </location>
</feature>
<feature type="transmembrane region" description="Helical" evidence="14">
    <location>
        <begin position="596"/>
        <end position="615"/>
    </location>
</feature>
<evidence type="ECO:0000256" key="11">
    <source>
        <dbReference type="ARBA" id="ARBA00023136"/>
    </source>
</evidence>
<dbReference type="InterPro" id="IPR001516">
    <property type="entry name" value="Proton_antipo_N"/>
</dbReference>
<dbReference type="NCBIfam" id="NF009285">
    <property type="entry name" value="PRK12645.1"/>
    <property type="match status" value="1"/>
</dbReference>
<feature type="transmembrane region" description="Helical" evidence="14">
    <location>
        <begin position="166"/>
        <end position="188"/>
    </location>
</feature>
<evidence type="ECO:0000313" key="21">
    <source>
        <dbReference type="Proteomes" id="UP001241848"/>
    </source>
</evidence>
<dbReference type="InterPro" id="IPR007182">
    <property type="entry name" value="MnhB"/>
</dbReference>
<accession>A0ABT9FR63</accession>
<dbReference type="PRINTS" id="PR01434">
    <property type="entry name" value="NADHDHGNASE5"/>
</dbReference>
<evidence type="ECO:0000256" key="2">
    <source>
        <dbReference type="ARBA" id="ARBA00008483"/>
    </source>
</evidence>
<dbReference type="InterPro" id="IPR050616">
    <property type="entry name" value="CPA3_Na-H_Antiporter_A"/>
</dbReference>
<sequence length="956" mass="104087">MSLLHAAIVLPFILAAAMPLTKRLARRVHAGWFVLPVPLLLFVYFLGRLPDVQHGQQGISVLPWMPSLGVDFAVRLDGLSLLFALLISGIGSLVVLYSLFYLDKNKEAVHRFYVYLLMFMGAMLGVVLSDNMMVLYGFWELTSVSSFLLIAFWHRRERSLYGALKSMLITVFGGLALFSGFILLYVMTGTFSVSGIMSQAGLLADQALLVPAMLLILVGAFTKSAQFPFHIWLPDAMEAPTPVSAYLHSATMVKAGIYLVARLSPLFAGLTGWFWLVTGFGLVTLIYASYRAMKQTDLKALLAFSTISQLGLIMSLLGIGSAAAFYTGEEALFYTKATTAAIFHLINHAIFKGALFMVVGNVDHEAGTRDIRKLGGLMAFMPVTFTVALIGTFSMAGLPPFNGFLSKEMFFTGVLSVMELELWNLQTWGALVPAVAWIASICTFVYSMLLVFKTFTGKLKPDELDRKPHEAPLGMLIPPVVLGSLAVVFGLFPNVLSQTLIEPALSAVHPAVLAAGETFDVHISFWHGWTAEIFMTIGVVALGIVLYLLHGRVPVLHRPLTGRISINQVYDSGLELLDKGALKITGTYMTGSVRHYLLYIFSFMIVSLLVAFYAADGIRLNMAGFAPMSFYEGVVLLVLVLATLAVPFAHSRVTSIILTGAVGYAVSLFFVVFRAPDLALTQIIVETVSVTLFLLCFYHLPKLRKDRSSLKFRLPNLVISVGVGLVMTLIALAASGSRAFDSISDFFLAESYHLAGGRNVVNVILVDFRGFDTLLEIMVLGIASLAIYSLVRLSLDKDVNGLPPKNKRPGAGMFLAKSNDVILRTAARTGVVYIVMTFALYLFFAGHHEPGGGFIGALMTSGGLVLMLMAFGMKIVNKLVPVDYKKLIAIGLSVALLTGIGSFVFQVPFLTHAFGYFQLPLLGKTELATAVLFDLGVYLAVIGVTMNILLTIVRDE</sequence>
<dbReference type="Proteomes" id="UP001241848">
    <property type="component" value="Unassembled WGS sequence"/>
</dbReference>
<dbReference type="Pfam" id="PF00361">
    <property type="entry name" value="Proton_antipo_M"/>
    <property type="match status" value="1"/>
</dbReference>
<keyword evidence="8 14" id="KW-1133">Transmembrane helix</keyword>
<dbReference type="Pfam" id="PF20501">
    <property type="entry name" value="MbhE"/>
    <property type="match status" value="1"/>
</dbReference>
<feature type="transmembrane region" description="Helical" evidence="14">
    <location>
        <begin position="887"/>
        <end position="907"/>
    </location>
</feature>
<feature type="transmembrane region" description="Helical" evidence="14">
    <location>
        <begin position="854"/>
        <end position="875"/>
    </location>
</feature>
<evidence type="ECO:0000259" key="15">
    <source>
        <dbReference type="Pfam" id="PF00361"/>
    </source>
</evidence>
<keyword evidence="11 14" id="KW-0472">Membrane</keyword>
<keyword evidence="9" id="KW-0915">Sodium</keyword>
<comment type="caution">
    <text evidence="20">The sequence shown here is derived from an EMBL/GenBank/DDBJ whole genome shotgun (WGS) entry which is preliminary data.</text>
</comment>
<feature type="transmembrane region" description="Helical" evidence="14">
    <location>
        <begin position="529"/>
        <end position="549"/>
    </location>
</feature>
<dbReference type="PANTHER" id="PTHR43373:SF1">
    <property type="entry name" value="NA(+)_H(+) ANTIPORTER SUBUNIT A"/>
    <property type="match status" value="1"/>
</dbReference>
<feature type="domain" description="MrpA C-terminal/MbhE" evidence="19">
    <location>
        <begin position="713"/>
        <end position="792"/>
    </location>
</feature>